<dbReference type="EMBL" id="AK168636">
    <property type="protein sequence ID" value="BAE40496.1"/>
    <property type="molecule type" value="mRNA"/>
</dbReference>
<reference evidence="2" key="4">
    <citation type="journal article" date="2001" name="Nature">
        <title>Functional annotation of a full-length mouse cDNA collection.</title>
        <authorList>
            <consortium name="The RIKEN Genome Exploration Research Group Phase II Team and the FANTOM Consortium"/>
        </authorList>
    </citation>
    <scope>NUCLEOTIDE SEQUENCE</scope>
    <source>
        <strain evidence="2">C57BL/6J</strain>
        <tissue evidence="2">Kidney</tissue>
    </source>
</reference>
<name>Q3TGQ2_MOUSE</name>
<keyword evidence="1" id="KW-1133">Transmembrane helix</keyword>
<feature type="transmembrane region" description="Helical" evidence="1">
    <location>
        <begin position="174"/>
        <end position="196"/>
    </location>
</feature>
<reference evidence="2" key="8">
    <citation type="journal article" date="2005" name="Science">
        <title>Antisense Transcription in the Mammalian Transcriptome.</title>
        <authorList>
            <consortium name="RIKEN Genome Exploration Research Group and Genome Science Group (Genome Network Project Core Group) and the FANTOM Consortium"/>
        </authorList>
    </citation>
    <scope>NUCLEOTIDE SEQUENCE</scope>
    <source>
        <strain evidence="2">C57BL/6J</strain>
        <tissue evidence="2">Kidney</tissue>
    </source>
</reference>
<reference evidence="2" key="3">
    <citation type="journal article" date="2000" name="Genome Res.">
        <title>RIKEN integrated sequence analysis (RISA) system--384-format sequencing pipeline with 384 multicapillary sequencer.</title>
        <authorList>
            <person name="Shibata K."/>
            <person name="Itoh M."/>
            <person name="Aizawa K."/>
            <person name="Nagaoka S."/>
            <person name="Sasaki N."/>
            <person name="Carninci P."/>
            <person name="Konno H."/>
            <person name="Akiyama J."/>
            <person name="Nishi K."/>
            <person name="Kitsunai T."/>
            <person name="Tashiro H."/>
            <person name="Itoh M."/>
            <person name="Sumi N."/>
            <person name="Ishii Y."/>
            <person name="Nakamura S."/>
            <person name="Hazama M."/>
            <person name="Nishine T."/>
            <person name="Harada A."/>
            <person name="Yamamoto R."/>
            <person name="Matsumoto H."/>
            <person name="Sakaguchi S."/>
            <person name="Ikegami T."/>
            <person name="Kashiwagi K."/>
            <person name="Fujiwake S."/>
            <person name="Inoue K."/>
            <person name="Togawa Y."/>
            <person name="Izawa M."/>
            <person name="Ohara E."/>
            <person name="Watahiki M."/>
            <person name="Yoneda Y."/>
            <person name="Ishikawa T."/>
            <person name="Ozawa K."/>
            <person name="Tanaka T."/>
            <person name="Matsuura S."/>
            <person name="Kawai J."/>
            <person name="Okazaki Y."/>
            <person name="Muramatsu M."/>
            <person name="Inoue Y."/>
            <person name="Kira A."/>
            <person name="Hayashizaki Y."/>
        </authorList>
    </citation>
    <scope>NUCLEOTIDE SEQUENCE</scope>
    <source>
        <strain evidence="2">C57BL/6J</strain>
        <tissue evidence="2">Kidney</tissue>
    </source>
</reference>
<dbReference type="AGR" id="MGI:1914989"/>
<protein>
    <submittedName>
        <fullName evidence="2">Uncharacterized protein</fullName>
    </submittedName>
</protein>
<evidence type="ECO:0000313" key="3">
    <source>
        <dbReference type="MGI" id="MGI:1914989"/>
    </source>
</evidence>
<reference evidence="2" key="5">
    <citation type="journal article" date="2002" name="Nature">
        <title>Analysis of the mouse transcriptome based on functional annotation of 60,770 full-length cDNAs.</title>
        <authorList>
            <consortium name="The FANTOM Consortium and the RIKEN Genome Exploration Research Group Phase I and II Team"/>
        </authorList>
    </citation>
    <scope>NUCLEOTIDE SEQUENCE</scope>
    <source>
        <strain evidence="2">C57BL/6J</strain>
        <tissue evidence="2">Kidney</tissue>
    </source>
</reference>
<gene>
    <name evidence="3" type="primary">Slc48a1</name>
</gene>
<dbReference type="AlphaFoldDB" id="Q3TGQ2"/>
<proteinExistence type="evidence at transcript level"/>
<reference evidence="2" key="1">
    <citation type="journal article" date="1999" name="Methods Enzymol.">
        <title>High-efficiency full-length cDNA cloning.</title>
        <authorList>
            <person name="Carninci P."/>
            <person name="Hayashizaki Y."/>
        </authorList>
    </citation>
    <scope>NUCLEOTIDE SEQUENCE</scope>
    <source>
        <strain evidence="2">C57BL/6J</strain>
        <tissue evidence="2">Kidney</tissue>
    </source>
</reference>
<organism evidence="2">
    <name type="scientific">Mus musculus</name>
    <name type="common">Mouse</name>
    <dbReference type="NCBI Taxonomy" id="10090"/>
    <lineage>
        <taxon>Eukaryota</taxon>
        <taxon>Metazoa</taxon>
        <taxon>Chordata</taxon>
        <taxon>Craniata</taxon>
        <taxon>Vertebrata</taxon>
        <taxon>Euteleostomi</taxon>
        <taxon>Mammalia</taxon>
        <taxon>Eutheria</taxon>
        <taxon>Euarchontoglires</taxon>
        <taxon>Glires</taxon>
        <taxon>Rodentia</taxon>
        <taxon>Myomorpha</taxon>
        <taxon>Muroidea</taxon>
        <taxon>Muridae</taxon>
        <taxon>Murinae</taxon>
        <taxon>Mus</taxon>
        <taxon>Mus</taxon>
    </lineage>
</organism>
<accession>Q3TGQ2</accession>
<reference evidence="2" key="6">
    <citation type="submission" date="2004-04" db="EMBL/GenBank/DDBJ databases">
        <authorList>
            <person name="Arakawa T."/>
            <person name="Carninci P."/>
            <person name="Fukuda S."/>
            <person name="Hashizume W."/>
            <person name="Hayashida K."/>
            <person name="Hori F."/>
            <person name="Iida J."/>
            <person name="Imamura K."/>
            <person name="Imotani K."/>
            <person name="Itoh M."/>
            <person name="Kanagawa S."/>
            <person name="Kawai J."/>
            <person name="Kojima M."/>
            <person name="Konno H."/>
            <person name="Murata M."/>
            <person name="Nakamura M."/>
            <person name="Ninomiya N."/>
            <person name="Nishiyori H."/>
            <person name="Nomura K."/>
            <person name="Ohno M."/>
            <person name="Sakazume N."/>
            <person name="Sano H."/>
            <person name="Sasaki D."/>
            <person name="Shibata K."/>
            <person name="Shiraki T."/>
            <person name="Tagami M."/>
            <person name="Tagami Y."/>
            <person name="Waki K."/>
            <person name="Watahiki A."/>
            <person name="Muramatsu M."/>
            <person name="Hayashizaki Y."/>
        </authorList>
    </citation>
    <scope>NUCLEOTIDE SEQUENCE</scope>
    <source>
        <strain evidence="2">C57BL/6J</strain>
        <tissue evidence="2">Kidney</tissue>
    </source>
</reference>
<evidence type="ECO:0000313" key="2">
    <source>
        <dbReference type="EMBL" id="BAE40496.1"/>
    </source>
</evidence>
<dbReference type="MGI" id="MGI:1914989">
    <property type="gene designation" value="Slc48a1"/>
</dbReference>
<evidence type="ECO:0000256" key="1">
    <source>
        <dbReference type="SAM" id="Phobius"/>
    </source>
</evidence>
<keyword evidence="1" id="KW-0472">Membrane</keyword>
<reference evidence="2" key="2">
    <citation type="journal article" date="2000" name="Genome Res.">
        <title>Normalization and subtraction of cap-trapper-selected cDNAs to prepare full-length cDNA libraries for rapid discovery of new genes.</title>
        <authorList>
            <person name="Carninci P."/>
            <person name="Shibata Y."/>
            <person name="Hayatsu N."/>
            <person name="Sugahara Y."/>
            <person name="Shibata K."/>
            <person name="Itoh M."/>
            <person name="Konno H."/>
            <person name="Okazaki Y."/>
            <person name="Muramatsu M."/>
            <person name="Hayashizaki Y."/>
        </authorList>
    </citation>
    <scope>NUCLEOTIDE SEQUENCE</scope>
    <source>
        <strain evidence="2">C57BL/6J</strain>
        <tissue evidence="2">Kidney</tissue>
    </source>
</reference>
<sequence>MGPRPYLSGEGGQGLLLFSVTFSDGLSLCTSTLPLGHCPQLSALPVLWALKQKYSGHFNQPQGVSLGGWAVLRGDKSGQDGGSSCLIISLSLGLLDGIPHLWSPMGRPPAEISFALPVLSQPGLGCPQTQHPCRFHLPTLSQGRWERESFFFYPSQTTWGSKLTRMCGFRSRKAGASTSLTLGTLVLACVCLTLAFTV</sequence>
<reference evidence="2" key="7">
    <citation type="journal article" date="2005" name="Science">
        <title>The Transcriptional Landscape of the Mammalian Genome.</title>
        <authorList>
            <consortium name="The FANTOM Consortium"/>
            <consortium name="Riken Genome Exploration Research Group and Genome Science Group (Genome Network Project Core Group)"/>
        </authorList>
    </citation>
    <scope>NUCLEOTIDE SEQUENCE</scope>
    <source>
        <strain evidence="2">C57BL/6J</strain>
        <tissue evidence="2">Kidney</tissue>
    </source>
</reference>
<keyword evidence="1" id="KW-0812">Transmembrane</keyword>